<dbReference type="OrthoDB" id="5342145at2"/>
<evidence type="ECO:0000313" key="1">
    <source>
        <dbReference type="EMBL" id="PWS28729.1"/>
    </source>
</evidence>
<dbReference type="RefSeq" id="WP_109924159.1">
    <property type="nucleotide sequence ID" value="NZ_QGNZ01000001.1"/>
</dbReference>
<keyword evidence="2" id="KW-1185">Reference proteome</keyword>
<protein>
    <submittedName>
        <fullName evidence="1">DUF3095 domain-containing protein</fullName>
    </submittedName>
</protein>
<sequence length="388" mass="43599">MALSKGANFYSNLPVNKISLSELLLKNKQFKNVPADWFVIITDIKNSTDAVLSGLHENVNLIATGSIVTVLNIAFKAGISIPFFFGGDGATFLIPPSIVDASMKALSLYRTNTLTNFNLELRTGILSVVEIYEHKHELKICKFNSTGNFSIPIVLGNGLNYAEKVIKGDDYLATVHNDTDEELDLSGMQCRWDKIEPPEHSEEVVTLIVIAQDCDQQAKVYSKVIKEIDRIYGLPEKRQPISIPKLIFRTSFNNLGKEMRSRIGKINVFELVKTWFINLYGYIYFRTDSGKNYLQKLVEMSDTLVIDGRINTVITGTEKQRLILQHVLNDLENEHKLHYGLFVSGQSVMSCYVRDLVDDHIHFVDGSEGGYTKAAAVLKQKLKNKLSG</sequence>
<organism evidence="1 2">
    <name type="scientific">Pedobacter yonginense</name>
    <dbReference type="NCBI Taxonomy" id="651869"/>
    <lineage>
        <taxon>Bacteria</taxon>
        <taxon>Pseudomonadati</taxon>
        <taxon>Bacteroidota</taxon>
        <taxon>Sphingobacteriia</taxon>
        <taxon>Sphingobacteriales</taxon>
        <taxon>Sphingobacteriaceae</taxon>
        <taxon>Pedobacter</taxon>
    </lineage>
</organism>
<dbReference type="EMBL" id="QGNZ01000001">
    <property type="protein sequence ID" value="PWS28729.1"/>
    <property type="molecule type" value="Genomic_DNA"/>
</dbReference>
<dbReference type="Pfam" id="PF11294">
    <property type="entry name" value="DUF3095"/>
    <property type="match status" value="1"/>
</dbReference>
<comment type="caution">
    <text evidence="1">The sequence shown here is derived from an EMBL/GenBank/DDBJ whole genome shotgun (WGS) entry which is preliminary data.</text>
</comment>
<proteinExistence type="predicted"/>
<reference evidence="1 2" key="1">
    <citation type="submission" date="2018-05" db="EMBL/GenBank/DDBJ databases">
        <title>Pedobacter paludis sp. nov., isolated from wetland soil.</title>
        <authorList>
            <person name="Zhang Y."/>
            <person name="Wang G."/>
        </authorList>
    </citation>
    <scope>NUCLEOTIDE SEQUENCE [LARGE SCALE GENOMIC DNA]</scope>
    <source>
        <strain evidence="1 2">KCTC22721</strain>
    </source>
</reference>
<gene>
    <name evidence="1" type="ORF">DHW03_02480</name>
</gene>
<evidence type="ECO:0000313" key="2">
    <source>
        <dbReference type="Proteomes" id="UP000245379"/>
    </source>
</evidence>
<dbReference type="InterPro" id="IPR021445">
    <property type="entry name" value="DUF3095"/>
</dbReference>
<accession>A0A317ESF4</accession>
<name>A0A317ESF4_9SPHI</name>
<dbReference type="Proteomes" id="UP000245379">
    <property type="component" value="Unassembled WGS sequence"/>
</dbReference>
<dbReference type="AlphaFoldDB" id="A0A317ESF4"/>